<protein>
    <recommendedName>
        <fullName evidence="4">Lipoprotein</fullName>
    </recommendedName>
</protein>
<sequence length="223" mass="25216">MKRIIHFMICLLSIFCLTSCFDVVEEINMKSNGSGTIQGTLNLSKSKTKVASLMKLDKIDGIQIPNQAEIRKEMAVIVNLLKNTPGISNVKQRLDFDNYIASISCDFQNVQALNAYTNTLSKHFKAKINSYSSYSYDAGSKTLKRNYKHSTEGKKEFEKLRPENRQSFGQAFYTSIYRFENLVAKQQNNLAKVSPNKKAVMLKVNIPDLINGKVDLTNTIVLK</sequence>
<comment type="caution">
    <text evidence="2">The sequence shown here is derived from an EMBL/GenBank/DDBJ whole genome shotgun (WGS) entry which is preliminary data.</text>
</comment>
<reference evidence="2 3" key="1">
    <citation type="submission" date="2024-01" db="EMBL/GenBank/DDBJ databases">
        <title>Sphingobacterium tenebrionis sp. nov., a novel endophyte isolated from tenebrio molitor intestines.</title>
        <authorList>
            <person name="Zhang C."/>
        </authorList>
    </citation>
    <scope>NUCLEOTIDE SEQUENCE [LARGE SCALE GENOMIC DNA]</scope>
    <source>
        <strain evidence="2 3">PU5-4</strain>
    </source>
</reference>
<proteinExistence type="predicted"/>
<evidence type="ECO:0000313" key="3">
    <source>
        <dbReference type="Proteomes" id="UP001363035"/>
    </source>
</evidence>
<name>A0ABU8I5V7_9SPHI</name>
<accession>A0ABU8I5V7</accession>
<dbReference type="RefSeq" id="WP_134776536.1">
    <property type="nucleotide sequence ID" value="NZ_JAYLLN010000020.1"/>
</dbReference>
<dbReference type="EMBL" id="JAYLLN010000020">
    <property type="protein sequence ID" value="MEI5985096.1"/>
    <property type="molecule type" value="Genomic_DNA"/>
</dbReference>
<keyword evidence="1" id="KW-0732">Signal</keyword>
<organism evidence="2 3">
    <name type="scientific">Sphingobacterium tenebrionis</name>
    <dbReference type="NCBI Taxonomy" id="3111775"/>
    <lineage>
        <taxon>Bacteria</taxon>
        <taxon>Pseudomonadati</taxon>
        <taxon>Bacteroidota</taxon>
        <taxon>Sphingobacteriia</taxon>
        <taxon>Sphingobacteriales</taxon>
        <taxon>Sphingobacteriaceae</taxon>
        <taxon>Sphingobacterium</taxon>
    </lineage>
</organism>
<gene>
    <name evidence="2" type="ORF">VJ786_09285</name>
</gene>
<feature type="chain" id="PRO_5046434549" description="Lipoprotein" evidence="1">
    <location>
        <begin position="23"/>
        <end position="223"/>
    </location>
</feature>
<feature type="signal peptide" evidence="1">
    <location>
        <begin position="1"/>
        <end position="22"/>
    </location>
</feature>
<keyword evidence="3" id="KW-1185">Reference proteome</keyword>
<evidence type="ECO:0000313" key="2">
    <source>
        <dbReference type="EMBL" id="MEI5985096.1"/>
    </source>
</evidence>
<evidence type="ECO:0000256" key="1">
    <source>
        <dbReference type="SAM" id="SignalP"/>
    </source>
</evidence>
<evidence type="ECO:0008006" key="4">
    <source>
        <dbReference type="Google" id="ProtNLM"/>
    </source>
</evidence>
<dbReference type="Proteomes" id="UP001363035">
    <property type="component" value="Unassembled WGS sequence"/>
</dbReference>